<protein>
    <submittedName>
        <fullName evidence="2">Uncharacterized protein</fullName>
    </submittedName>
</protein>
<reference evidence="2 3" key="1">
    <citation type="submission" date="2021-04" db="EMBL/GenBank/DDBJ databases">
        <authorList>
            <person name="Tang X."/>
            <person name="Zhou X."/>
            <person name="Chen X."/>
            <person name="Cernava T."/>
            <person name="Zhang C."/>
        </authorList>
    </citation>
    <scope>NUCLEOTIDE SEQUENCE [LARGE SCALE GENOMIC DNA]</scope>
    <source>
        <strain evidence="2 3">BH-SS-21</strain>
    </source>
</reference>
<gene>
    <name evidence="2" type="ORF">J8N05_35095</name>
</gene>
<name>A0A940Y6G1_9ACTN</name>
<keyword evidence="3" id="KW-1185">Reference proteome</keyword>
<proteinExistence type="predicted"/>
<organism evidence="2 3">
    <name type="scientific">Streptomyces liliiviolaceus</name>
    <dbReference type="NCBI Taxonomy" id="2823109"/>
    <lineage>
        <taxon>Bacteria</taxon>
        <taxon>Bacillati</taxon>
        <taxon>Actinomycetota</taxon>
        <taxon>Actinomycetes</taxon>
        <taxon>Kitasatosporales</taxon>
        <taxon>Streptomycetaceae</taxon>
        <taxon>Streptomyces</taxon>
    </lineage>
</organism>
<feature type="chain" id="PRO_5036898435" evidence="1">
    <location>
        <begin position="27"/>
        <end position="212"/>
    </location>
</feature>
<dbReference type="AlphaFoldDB" id="A0A940Y6G1"/>
<comment type="caution">
    <text evidence="2">The sequence shown here is derived from an EMBL/GenBank/DDBJ whole genome shotgun (WGS) entry which is preliminary data.</text>
</comment>
<evidence type="ECO:0000313" key="3">
    <source>
        <dbReference type="Proteomes" id="UP000677413"/>
    </source>
</evidence>
<feature type="signal peptide" evidence="1">
    <location>
        <begin position="1"/>
        <end position="26"/>
    </location>
</feature>
<evidence type="ECO:0000313" key="2">
    <source>
        <dbReference type="EMBL" id="MBQ0853395.1"/>
    </source>
</evidence>
<dbReference type="RefSeq" id="WP_210889809.1">
    <property type="nucleotide sequence ID" value="NZ_JAGPYQ010000001.1"/>
</dbReference>
<dbReference type="Proteomes" id="UP000677413">
    <property type="component" value="Unassembled WGS sequence"/>
</dbReference>
<accession>A0A940Y6G1</accession>
<evidence type="ECO:0000256" key="1">
    <source>
        <dbReference type="SAM" id="SignalP"/>
    </source>
</evidence>
<dbReference type="EMBL" id="JAGPYQ010000001">
    <property type="protein sequence ID" value="MBQ0853395.1"/>
    <property type="molecule type" value="Genomic_DNA"/>
</dbReference>
<keyword evidence="1" id="KW-0732">Signal</keyword>
<sequence>MSLPVIAILVASLSACFTAANMLVSAATYRRGGPRLKLTVDYSSRHGDLDPSDETTWRGYLHVHVQNRSAAVVEVERVYLRPVMPPLAATFMGRRAYFMQLWRFTGLGIVTLLEGEDKRTIPAFGGARWVLNEGFTVMARPDKWMARLLAFRVEAMLTNGLEAHSRPMLYLTTKRYNGGVHQDMTRLNEAVRGRRLPATLDDALRELEGEAE</sequence>